<evidence type="ECO:0000256" key="4">
    <source>
        <dbReference type="SAM" id="Phobius"/>
    </source>
</evidence>
<organism evidence="5 6">
    <name type="scientific">Novosphingobium aquiterrae</name>
    <dbReference type="NCBI Taxonomy" id="624388"/>
    <lineage>
        <taxon>Bacteria</taxon>
        <taxon>Pseudomonadati</taxon>
        <taxon>Pseudomonadota</taxon>
        <taxon>Alphaproteobacteria</taxon>
        <taxon>Sphingomonadales</taxon>
        <taxon>Sphingomonadaceae</taxon>
        <taxon>Novosphingobium</taxon>
    </lineage>
</organism>
<dbReference type="Pfam" id="PF13641">
    <property type="entry name" value="Glyco_tranf_2_3"/>
    <property type="match status" value="1"/>
</dbReference>
<comment type="similarity">
    <text evidence="1">Belongs to the glycosyltransferase 2 family.</text>
</comment>
<sequence length="476" mass="52484">MNWSIIEFASARIVLDLAWFCLIVVLARNAVSVFQLIAAGWVFATRVKPGRSATELWQRYSDLALPVSVIAPAFNEELSIVQSVKALLALEYPHHEVIVVNDGSKDGTMATLIAAFDLEISDREQIAVLQKTAIRQTYHSRRIPNLFVIDKCNGRKADAVNAGIGFARTPLVCVIDADSIIEPDGLLRAAEPYMHDDGRLVAVGGTIRIANGCEIEGGAMRKIGVTSQWIPRFQIVEYLRAFLTARVANSSTNTLLLISGAFGMFRRSVLLEIGGYRHDTVGEDLEIIVRIHRYMREQGRSYAVQFVPDIVCWTEAPASLAGLKNQRARWQQGALETLSFHRGMIFNPRYGRIGMIGMPQLILEDVIGPPAELIGYLVVPAAILLGLLDPVIALAYLSLTVTFGTALSFGTLALEEVQLRRAPSARDLARIGSAAFFENFGFRQINLLYRCHGIRRFLKNDTAWAAVPRVGFSSAG</sequence>
<dbReference type="GO" id="GO:0016757">
    <property type="term" value="F:glycosyltransferase activity"/>
    <property type="evidence" value="ECO:0007669"/>
    <property type="project" value="UniProtKB-KW"/>
</dbReference>
<keyword evidence="4" id="KW-1133">Transmembrane helix</keyword>
<dbReference type="PANTHER" id="PTHR43630">
    <property type="entry name" value="POLY-BETA-1,6-N-ACETYL-D-GLUCOSAMINE SYNTHASE"/>
    <property type="match status" value="1"/>
</dbReference>
<feature type="transmembrane region" description="Helical" evidence="4">
    <location>
        <begin position="394"/>
        <end position="414"/>
    </location>
</feature>
<name>A0ABV6PGH0_9SPHN</name>
<keyword evidence="2 5" id="KW-0328">Glycosyltransferase</keyword>
<dbReference type="Gene3D" id="3.90.550.10">
    <property type="entry name" value="Spore Coat Polysaccharide Biosynthesis Protein SpsA, Chain A"/>
    <property type="match status" value="1"/>
</dbReference>
<comment type="caution">
    <text evidence="5">The sequence shown here is derived from an EMBL/GenBank/DDBJ whole genome shotgun (WGS) entry which is preliminary data.</text>
</comment>
<evidence type="ECO:0000256" key="2">
    <source>
        <dbReference type="ARBA" id="ARBA00022676"/>
    </source>
</evidence>
<keyword evidence="6" id="KW-1185">Reference proteome</keyword>
<dbReference type="InterPro" id="IPR029044">
    <property type="entry name" value="Nucleotide-diphossugar_trans"/>
</dbReference>
<reference evidence="5 6" key="1">
    <citation type="submission" date="2024-09" db="EMBL/GenBank/DDBJ databases">
        <authorList>
            <person name="Sun Q."/>
            <person name="Mori K."/>
        </authorList>
    </citation>
    <scope>NUCLEOTIDE SEQUENCE [LARGE SCALE GENOMIC DNA]</scope>
    <source>
        <strain evidence="5 6">NCAIM B.02537</strain>
    </source>
</reference>
<feature type="transmembrane region" description="Helical" evidence="4">
    <location>
        <begin position="17"/>
        <end position="44"/>
    </location>
</feature>
<accession>A0ABV6PGH0</accession>
<protein>
    <submittedName>
        <fullName evidence="5">Glycosyltransferase</fullName>
        <ecNumber evidence="5">2.4.-.-</ecNumber>
    </submittedName>
</protein>
<evidence type="ECO:0000256" key="3">
    <source>
        <dbReference type="ARBA" id="ARBA00022679"/>
    </source>
</evidence>
<dbReference type="EMBL" id="JBHLTL010000001">
    <property type="protein sequence ID" value="MFC0588945.1"/>
    <property type="molecule type" value="Genomic_DNA"/>
</dbReference>
<dbReference type="Proteomes" id="UP001589943">
    <property type="component" value="Unassembled WGS sequence"/>
</dbReference>
<dbReference type="CDD" id="cd06423">
    <property type="entry name" value="CESA_like"/>
    <property type="match status" value="1"/>
</dbReference>
<keyword evidence="4" id="KW-0472">Membrane</keyword>
<dbReference type="RefSeq" id="WP_379480433.1">
    <property type="nucleotide sequence ID" value="NZ_JBHLTL010000001.1"/>
</dbReference>
<keyword evidence="3 5" id="KW-0808">Transferase</keyword>
<dbReference type="PANTHER" id="PTHR43630:SF1">
    <property type="entry name" value="POLY-BETA-1,6-N-ACETYL-D-GLUCOSAMINE SYNTHASE"/>
    <property type="match status" value="1"/>
</dbReference>
<dbReference type="SUPFAM" id="SSF53448">
    <property type="entry name" value="Nucleotide-diphospho-sugar transferases"/>
    <property type="match status" value="1"/>
</dbReference>
<keyword evidence="4" id="KW-0812">Transmembrane</keyword>
<evidence type="ECO:0000313" key="6">
    <source>
        <dbReference type="Proteomes" id="UP001589943"/>
    </source>
</evidence>
<dbReference type="EC" id="2.4.-.-" evidence="5"/>
<evidence type="ECO:0000313" key="5">
    <source>
        <dbReference type="EMBL" id="MFC0588945.1"/>
    </source>
</evidence>
<proteinExistence type="inferred from homology"/>
<evidence type="ECO:0000256" key="1">
    <source>
        <dbReference type="ARBA" id="ARBA00006739"/>
    </source>
</evidence>
<gene>
    <name evidence="5" type="ORF">ACFFF7_05915</name>
</gene>